<evidence type="ECO:0000256" key="1">
    <source>
        <dbReference type="ARBA" id="ARBA00004141"/>
    </source>
</evidence>
<keyword evidence="3 10" id="KW-0812">Transmembrane</keyword>
<feature type="transmembrane region" description="Helical" evidence="10">
    <location>
        <begin position="374"/>
        <end position="392"/>
    </location>
</feature>
<evidence type="ECO:0000256" key="3">
    <source>
        <dbReference type="ARBA" id="ARBA00022692"/>
    </source>
</evidence>
<keyword evidence="7 10" id="KW-0472">Membrane</keyword>
<evidence type="ECO:0000256" key="10">
    <source>
        <dbReference type="SAM" id="Phobius"/>
    </source>
</evidence>
<dbReference type="InterPro" id="IPR050970">
    <property type="entry name" value="Cl_channel_volt-gated"/>
</dbReference>
<dbReference type="PRINTS" id="PR00762">
    <property type="entry name" value="CLCHANNEL"/>
</dbReference>
<accession>A0AAV9IXN1</accession>
<proteinExistence type="predicted"/>
<sequence>MPPEDAEAVSDLEERVAGHCRASSSTSVTPRQSPLKRRSETVWLDVSGDGLADSLHSAQRLRKEHAARLSSERDRWSRSATPSSDQSGRATPPDAGGSGRVSPLADGTVIDNDWRDPTHGTAEQLPLLGEGWQMTEAAPRSSLGTRLRGLLHRLDAFLDARSERLSRTHVHAQLEHALGALHTSGQIGEHPSNRTAGDGYGAVESTMPSAPPGEAASAGISLPPPHRRLSTAALAASATHPASYCWRLPVPSDDYAPMQWLWLALIGYATSLICFLTIECGEQLYALQQAVTLANAVGGVAFRTVLALSAFAMCVELSEDAAGSGIPEIKCILHGMHIPNLLSGRTLIAKAVGLVLAYASGLSIGHLGPFCHMAVCAAALLVKSGLFPALSLSRRRCLMAYSAAVAAGMGATFGAPFGGAMFSLELMARTYQVHYLSAALWTALNGYGVLRALLPWNFSSYFDVVTVGTGDATSAPLGIWELLAHAVFVSALGLTCGLLGALFNQAVGALVHWRVRHCQHTRSRFWLVLTVALGGSVGAIALGGMADARQRDGVSRMFTAGATLLWTRWSTGAAGLFPFVLFKAMATAFAIILPLPCGVFLPVFELGAALGHACRWLLPPWPPFSAADLSAASVAMIGSAAFASGVTQTVSASLVVLELTGNRRQLWQLGMASVVAFAVTRHLTDSLFVHLMRLRGVTLFQQWEMSASTMTAAEESDVAGRTSRTPLTVADVMDTRVPIVTPDSTVRQVLQLLQQMDERLPVVYWCSAGWPPRLYGAMAVSLLCAYLEPLLDADQHDEQQQQQQQRWPVRLDDPIPLLRDRGVAQAHVDVAPPTIPANAPLSKLDAFFSVLGAAHVLVLAPTALGDVDDAVAGNVPVGIVYKEALLV</sequence>
<keyword evidence="4" id="KW-0677">Repeat</keyword>
<feature type="transmembrane region" description="Helical" evidence="10">
    <location>
        <begin position="260"/>
        <end position="278"/>
    </location>
</feature>
<dbReference type="Gene3D" id="1.10.3080.10">
    <property type="entry name" value="Clc chloride channel"/>
    <property type="match status" value="1"/>
</dbReference>
<keyword evidence="2" id="KW-0813">Transport</keyword>
<evidence type="ECO:0008006" key="13">
    <source>
        <dbReference type="Google" id="ProtNLM"/>
    </source>
</evidence>
<protein>
    <recommendedName>
        <fullName evidence="13">Chloride channel protein</fullName>
    </recommendedName>
</protein>
<dbReference type="InterPro" id="IPR001807">
    <property type="entry name" value="ClC"/>
</dbReference>
<evidence type="ECO:0000256" key="9">
    <source>
        <dbReference type="SAM" id="MobiDB-lite"/>
    </source>
</evidence>
<dbReference type="Pfam" id="PF00654">
    <property type="entry name" value="Voltage_CLC"/>
    <property type="match status" value="1"/>
</dbReference>
<evidence type="ECO:0000256" key="4">
    <source>
        <dbReference type="ARBA" id="ARBA00022737"/>
    </source>
</evidence>
<keyword evidence="12" id="KW-1185">Reference proteome</keyword>
<dbReference type="PANTHER" id="PTHR45720">
    <property type="entry name" value="CHLORIDE CHANNEL PROTEIN 2"/>
    <property type="match status" value="1"/>
</dbReference>
<reference evidence="11 12" key="1">
    <citation type="submission" date="2022-07" db="EMBL/GenBank/DDBJ databases">
        <title>Genome-wide signatures of adaptation to extreme environments.</title>
        <authorList>
            <person name="Cho C.H."/>
            <person name="Yoon H.S."/>
        </authorList>
    </citation>
    <scope>NUCLEOTIDE SEQUENCE [LARGE SCALE GENOMIC DNA]</scope>
    <source>
        <strain evidence="11 12">DBV 063 E5</strain>
    </source>
</reference>
<gene>
    <name evidence="11" type="ORF">CDCA_CDCA11G3117</name>
</gene>
<dbReference type="SUPFAM" id="SSF54631">
    <property type="entry name" value="CBS-domain pair"/>
    <property type="match status" value="1"/>
</dbReference>
<feature type="compositionally biased region" description="Basic and acidic residues" evidence="9">
    <location>
        <begin position="64"/>
        <end position="77"/>
    </location>
</feature>
<evidence type="ECO:0000256" key="7">
    <source>
        <dbReference type="ARBA" id="ARBA00023136"/>
    </source>
</evidence>
<evidence type="ECO:0000313" key="11">
    <source>
        <dbReference type="EMBL" id="KAK4537092.1"/>
    </source>
</evidence>
<evidence type="ECO:0000313" key="12">
    <source>
        <dbReference type="Proteomes" id="UP001301350"/>
    </source>
</evidence>
<evidence type="ECO:0000256" key="6">
    <source>
        <dbReference type="ARBA" id="ARBA00023065"/>
    </source>
</evidence>
<name>A0AAV9IXN1_CYACA</name>
<dbReference type="GO" id="GO:0016020">
    <property type="term" value="C:membrane"/>
    <property type="evidence" value="ECO:0007669"/>
    <property type="project" value="UniProtKB-SubCell"/>
</dbReference>
<comment type="caution">
    <text evidence="11">The sequence shown here is derived from an EMBL/GenBank/DDBJ whole genome shotgun (WGS) entry which is preliminary data.</text>
</comment>
<comment type="subcellular location">
    <subcellularLocation>
        <location evidence="1">Membrane</location>
        <topology evidence="1">Multi-pass membrane protein</topology>
    </subcellularLocation>
</comment>
<dbReference type="Proteomes" id="UP001301350">
    <property type="component" value="Unassembled WGS sequence"/>
</dbReference>
<feature type="transmembrane region" description="Helical" evidence="10">
    <location>
        <begin position="482"/>
        <end position="504"/>
    </location>
</feature>
<dbReference type="SUPFAM" id="SSF81340">
    <property type="entry name" value="Clc chloride channel"/>
    <property type="match status" value="1"/>
</dbReference>
<feature type="compositionally biased region" description="Polar residues" evidence="9">
    <location>
        <begin position="22"/>
        <end position="32"/>
    </location>
</feature>
<feature type="transmembrane region" description="Helical" evidence="10">
    <location>
        <begin position="589"/>
        <end position="611"/>
    </location>
</feature>
<feature type="region of interest" description="Disordered" evidence="9">
    <location>
        <begin position="1"/>
        <end position="39"/>
    </location>
</feature>
<dbReference type="InterPro" id="IPR046342">
    <property type="entry name" value="CBS_dom_sf"/>
</dbReference>
<dbReference type="EMBL" id="JANCYW010000011">
    <property type="protein sequence ID" value="KAK4537092.1"/>
    <property type="molecule type" value="Genomic_DNA"/>
</dbReference>
<feature type="transmembrane region" description="Helical" evidence="10">
    <location>
        <begin position="347"/>
        <end position="367"/>
    </location>
</feature>
<keyword evidence="8" id="KW-0868">Chloride</keyword>
<organism evidence="11 12">
    <name type="scientific">Cyanidium caldarium</name>
    <name type="common">Red alga</name>
    <dbReference type="NCBI Taxonomy" id="2771"/>
    <lineage>
        <taxon>Eukaryota</taxon>
        <taxon>Rhodophyta</taxon>
        <taxon>Bangiophyceae</taxon>
        <taxon>Cyanidiales</taxon>
        <taxon>Cyanidiaceae</taxon>
        <taxon>Cyanidium</taxon>
    </lineage>
</organism>
<dbReference type="InterPro" id="IPR014743">
    <property type="entry name" value="Cl-channel_core"/>
</dbReference>
<dbReference type="Gene3D" id="3.10.580.10">
    <property type="entry name" value="CBS-domain"/>
    <property type="match status" value="1"/>
</dbReference>
<feature type="transmembrane region" description="Helical" evidence="10">
    <location>
        <begin position="433"/>
        <end position="454"/>
    </location>
</feature>
<keyword evidence="6" id="KW-0406">Ion transport</keyword>
<feature type="transmembrane region" description="Helical" evidence="10">
    <location>
        <begin position="558"/>
        <end position="582"/>
    </location>
</feature>
<feature type="transmembrane region" description="Helical" evidence="10">
    <location>
        <begin position="290"/>
        <end position="313"/>
    </location>
</feature>
<dbReference type="PANTHER" id="PTHR45720:SF10">
    <property type="entry name" value="CHLORIDE CHANNEL PROTEIN 2"/>
    <property type="match status" value="1"/>
</dbReference>
<evidence type="ECO:0000256" key="8">
    <source>
        <dbReference type="ARBA" id="ARBA00023214"/>
    </source>
</evidence>
<keyword evidence="5 10" id="KW-1133">Transmembrane helix</keyword>
<feature type="compositionally biased region" description="Polar residues" evidence="9">
    <location>
        <begin position="78"/>
        <end position="89"/>
    </location>
</feature>
<dbReference type="GO" id="GO:0005247">
    <property type="term" value="F:voltage-gated chloride channel activity"/>
    <property type="evidence" value="ECO:0007669"/>
    <property type="project" value="TreeGrafter"/>
</dbReference>
<dbReference type="AlphaFoldDB" id="A0AAV9IXN1"/>
<feature type="transmembrane region" description="Helical" evidence="10">
    <location>
        <begin position="398"/>
        <end position="421"/>
    </location>
</feature>
<feature type="compositionally biased region" description="Acidic residues" evidence="9">
    <location>
        <begin position="1"/>
        <end position="11"/>
    </location>
</feature>
<feature type="transmembrane region" description="Helical" evidence="10">
    <location>
        <begin position="525"/>
        <end position="546"/>
    </location>
</feature>
<evidence type="ECO:0000256" key="2">
    <source>
        <dbReference type="ARBA" id="ARBA00022448"/>
    </source>
</evidence>
<evidence type="ECO:0000256" key="5">
    <source>
        <dbReference type="ARBA" id="ARBA00022989"/>
    </source>
</evidence>
<feature type="region of interest" description="Disordered" evidence="9">
    <location>
        <begin position="57"/>
        <end position="120"/>
    </location>
</feature>